<evidence type="ECO:0000259" key="9">
    <source>
        <dbReference type="PROSITE" id="PS50893"/>
    </source>
</evidence>
<keyword evidence="4" id="KW-0547">Nucleotide-binding</keyword>
<dbReference type="InterPro" id="IPR003593">
    <property type="entry name" value="AAA+_ATPase"/>
</dbReference>
<evidence type="ECO:0000256" key="1">
    <source>
        <dbReference type="ARBA" id="ARBA00004141"/>
    </source>
</evidence>
<dbReference type="SMART" id="SM00382">
    <property type="entry name" value="AAA"/>
    <property type="match status" value="1"/>
</dbReference>
<feature type="transmembrane region" description="Helical" evidence="8">
    <location>
        <begin position="419"/>
        <end position="441"/>
    </location>
</feature>
<keyword evidence="7 8" id="KW-0472">Membrane</keyword>
<organism evidence="10">
    <name type="scientific">Lotharella globosa</name>
    <dbReference type="NCBI Taxonomy" id="91324"/>
    <lineage>
        <taxon>Eukaryota</taxon>
        <taxon>Sar</taxon>
        <taxon>Rhizaria</taxon>
        <taxon>Cercozoa</taxon>
        <taxon>Chlorarachniophyceae</taxon>
        <taxon>Lotharella</taxon>
    </lineage>
</organism>
<dbReference type="InterPro" id="IPR027417">
    <property type="entry name" value="P-loop_NTPase"/>
</dbReference>
<dbReference type="SUPFAM" id="SSF52540">
    <property type="entry name" value="P-loop containing nucleoside triphosphate hydrolases"/>
    <property type="match status" value="1"/>
</dbReference>
<dbReference type="PANTHER" id="PTHR48041:SF98">
    <property type="entry name" value="TRANSPORTER, PUTATIVE (EUROFUNG)-RELATED"/>
    <property type="match status" value="1"/>
</dbReference>
<evidence type="ECO:0000256" key="8">
    <source>
        <dbReference type="SAM" id="Phobius"/>
    </source>
</evidence>
<sequence length="639" mass="70311">MTDEKLYQVAADKVDRNVSVNSSGNEYMESANALLEEVKKEGKHYTLSFSDVRVSVSIPSWVPAFATPGVPGTTVEILKGIDGEVSSGELLAILGASGSGKTTLLNRLAMMPLMDGGKFSGSVTVNGLEVTDGFFTRHCAFIHHDDRLWSALTVYENVNFAAKLYCPELSSSQRERRVKRILKATGLESCANTKAGNIFIDGVSTGQRRRLSIAVELMGSPDILFVDEPTHGLDSKSASEIMTVLGSLARDANVAVICSIHKPATRTFMAFDKALILSKGQTAYFGPTRKATDYFADVGFELPPRTNPADFFLEITNPDFAGKAQVNKIISTWQAQQHAGDVENASTVQTEATASASERPSYASSYPWQMCVVMHRLLLSYSRDPGSYIGRGIMFSSMSIIFGIIFLGLQRNQESVLDYLFSMTFMLANASYMTSIVMHTFKLEVDVLAKEVRNGMYAPVSYAIASSLVQMPFVFFITIMATVPSYWLTGYNDDPARFFQFLGMVFLFLYLCESIGLAFASAVSNLLLAIGSVVSLLSVLFVFNGLFVTPEKVTWALRWIRYVSPHYYVMIALGKISFAGTHWSGYQGCMQACYGETGDEVLDAVQGMTSSVNFAKVIGVLLAEIVVLRIFYWLMLRKQ</sequence>
<dbReference type="InterPro" id="IPR013525">
    <property type="entry name" value="ABC2_TM"/>
</dbReference>
<evidence type="ECO:0000256" key="3">
    <source>
        <dbReference type="ARBA" id="ARBA00022692"/>
    </source>
</evidence>
<dbReference type="PANTHER" id="PTHR48041">
    <property type="entry name" value="ABC TRANSPORTER G FAMILY MEMBER 28"/>
    <property type="match status" value="1"/>
</dbReference>
<evidence type="ECO:0000256" key="6">
    <source>
        <dbReference type="ARBA" id="ARBA00022989"/>
    </source>
</evidence>
<evidence type="ECO:0000313" key="10">
    <source>
        <dbReference type="EMBL" id="CAE0674516.1"/>
    </source>
</evidence>
<dbReference type="InterPro" id="IPR043926">
    <property type="entry name" value="ABCG_dom"/>
</dbReference>
<gene>
    <name evidence="10" type="ORF">LGLO00237_LOCUS26290</name>
</gene>
<feature type="domain" description="ABC transporter" evidence="9">
    <location>
        <begin position="47"/>
        <end position="304"/>
    </location>
</feature>
<dbReference type="Gene3D" id="3.40.50.300">
    <property type="entry name" value="P-loop containing nucleotide triphosphate hydrolases"/>
    <property type="match status" value="1"/>
</dbReference>
<dbReference type="InterPro" id="IPR003439">
    <property type="entry name" value="ABC_transporter-like_ATP-bd"/>
</dbReference>
<feature type="transmembrane region" description="Helical" evidence="8">
    <location>
        <begin position="559"/>
        <end position="578"/>
    </location>
</feature>
<evidence type="ECO:0000256" key="7">
    <source>
        <dbReference type="ARBA" id="ARBA00023136"/>
    </source>
</evidence>
<keyword evidence="5" id="KW-0067">ATP-binding</keyword>
<feature type="transmembrane region" description="Helical" evidence="8">
    <location>
        <begin position="388"/>
        <end position="407"/>
    </location>
</feature>
<keyword evidence="6 8" id="KW-1133">Transmembrane helix</keyword>
<dbReference type="Pfam" id="PF19055">
    <property type="entry name" value="ABC2_membrane_7"/>
    <property type="match status" value="1"/>
</dbReference>
<name>A0A7S4DWD4_9EUKA</name>
<keyword evidence="3 8" id="KW-0812">Transmembrane</keyword>
<feature type="transmembrane region" description="Helical" evidence="8">
    <location>
        <begin position="501"/>
        <end position="520"/>
    </location>
</feature>
<reference evidence="10" key="1">
    <citation type="submission" date="2021-01" db="EMBL/GenBank/DDBJ databases">
        <authorList>
            <person name="Corre E."/>
            <person name="Pelletier E."/>
            <person name="Niang G."/>
            <person name="Scheremetjew M."/>
            <person name="Finn R."/>
            <person name="Kale V."/>
            <person name="Holt S."/>
            <person name="Cochrane G."/>
            <person name="Meng A."/>
            <person name="Brown T."/>
            <person name="Cohen L."/>
        </authorList>
    </citation>
    <scope>NUCLEOTIDE SEQUENCE</scope>
    <source>
        <strain evidence="10">CCCM811</strain>
    </source>
</reference>
<feature type="transmembrane region" description="Helical" evidence="8">
    <location>
        <begin position="617"/>
        <end position="636"/>
    </location>
</feature>
<evidence type="ECO:0000256" key="4">
    <source>
        <dbReference type="ARBA" id="ARBA00022741"/>
    </source>
</evidence>
<accession>A0A7S4DWD4</accession>
<dbReference type="Pfam" id="PF00005">
    <property type="entry name" value="ABC_tran"/>
    <property type="match status" value="1"/>
</dbReference>
<evidence type="ECO:0000256" key="5">
    <source>
        <dbReference type="ARBA" id="ARBA00022840"/>
    </source>
</evidence>
<proteinExistence type="predicted"/>
<dbReference type="AlphaFoldDB" id="A0A7S4DWD4"/>
<feature type="transmembrane region" description="Helical" evidence="8">
    <location>
        <begin position="526"/>
        <end position="547"/>
    </location>
</feature>
<dbReference type="EMBL" id="HBIV01036879">
    <property type="protein sequence ID" value="CAE0674516.1"/>
    <property type="molecule type" value="Transcribed_RNA"/>
</dbReference>
<dbReference type="PROSITE" id="PS50893">
    <property type="entry name" value="ABC_TRANSPORTER_2"/>
    <property type="match status" value="1"/>
</dbReference>
<dbReference type="GO" id="GO:0005524">
    <property type="term" value="F:ATP binding"/>
    <property type="evidence" value="ECO:0007669"/>
    <property type="project" value="UniProtKB-KW"/>
</dbReference>
<feature type="transmembrane region" description="Helical" evidence="8">
    <location>
        <begin position="461"/>
        <end position="489"/>
    </location>
</feature>
<comment type="subcellular location">
    <subcellularLocation>
        <location evidence="1">Membrane</location>
        <topology evidence="1">Multi-pass membrane protein</topology>
    </subcellularLocation>
</comment>
<evidence type="ECO:0000256" key="2">
    <source>
        <dbReference type="ARBA" id="ARBA00022448"/>
    </source>
</evidence>
<dbReference type="InterPro" id="IPR050352">
    <property type="entry name" value="ABCG_transporters"/>
</dbReference>
<protein>
    <recommendedName>
        <fullName evidence="9">ABC transporter domain-containing protein</fullName>
    </recommendedName>
</protein>
<dbReference type="GO" id="GO:0016020">
    <property type="term" value="C:membrane"/>
    <property type="evidence" value="ECO:0007669"/>
    <property type="project" value="UniProtKB-SubCell"/>
</dbReference>
<dbReference type="Pfam" id="PF01061">
    <property type="entry name" value="ABC2_membrane"/>
    <property type="match status" value="1"/>
</dbReference>
<dbReference type="GO" id="GO:0016887">
    <property type="term" value="F:ATP hydrolysis activity"/>
    <property type="evidence" value="ECO:0007669"/>
    <property type="project" value="InterPro"/>
</dbReference>
<dbReference type="GO" id="GO:0140359">
    <property type="term" value="F:ABC-type transporter activity"/>
    <property type="evidence" value="ECO:0007669"/>
    <property type="project" value="InterPro"/>
</dbReference>
<keyword evidence="2" id="KW-0813">Transport</keyword>